<dbReference type="EMBL" id="QXTF01000005">
    <property type="protein sequence ID" value="RIX26891.1"/>
    <property type="molecule type" value="Genomic_DNA"/>
</dbReference>
<name>A0A418PY98_9SPHN</name>
<evidence type="ECO:0000313" key="3">
    <source>
        <dbReference type="Proteomes" id="UP000285023"/>
    </source>
</evidence>
<keyword evidence="1" id="KW-0812">Transmembrane</keyword>
<feature type="transmembrane region" description="Helical" evidence="1">
    <location>
        <begin position="44"/>
        <end position="65"/>
    </location>
</feature>
<feature type="transmembrane region" description="Helical" evidence="1">
    <location>
        <begin position="96"/>
        <end position="115"/>
    </location>
</feature>
<protein>
    <submittedName>
        <fullName evidence="2">Uncharacterized protein</fullName>
    </submittedName>
</protein>
<proteinExistence type="predicted"/>
<reference evidence="2 3" key="1">
    <citation type="submission" date="2018-09" db="EMBL/GenBank/DDBJ databases">
        <title>Sphingomonas sp. DAC4.</title>
        <authorList>
            <person name="Seo T."/>
        </authorList>
    </citation>
    <scope>NUCLEOTIDE SEQUENCE [LARGE SCALE GENOMIC DNA]</scope>
    <source>
        <strain evidence="2 3">DAC4</strain>
    </source>
</reference>
<dbReference type="OrthoDB" id="9813621at2"/>
<dbReference type="AlphaFoldDB" id="A0A418PY98"/>
<dbReference type="Proteomes" id="UP000285023">
    <property type="component" value="Unassembled WGS sequence"/>
</dbReference>
<keyword evidence="3" id="KW-1185">Reference proteome</keyword>
<sequence length="147" mass="15222">MQFTREVNWTSADFVFAAALIGGVGALYEFTVRRSASWAYRGGVAAALAASFLTIWVNGAVGMIGSEDNPYNLVFLGVIVLALSGSVVTRFRASGMALALAVAAVAQAIGGLAGMNSDLRGGLFSTGFALIWLLSAALFHNAAQQEA</sequence>
<feature type="transmembrane region" description="Helical" evidence="1">
    <location>
        <begin position="71"/>
        <end position="89"/>
    </location>
</feature>
<feature type="transmembrane region" description="Helical" evidence="1">
    <location>
        <begin position="121"/>
        <end position="139"/>
    </location>
</feature>
<feature type="transmembrane region" description="Helical" evidence="1">
    <location>
        <begin position="14"/>
        <end position="32"/>
    </location>
</feature>
<gene>
    <name evidence="2" type="ORF">D3M59_11825</name>
</gene>
<organism evidence="2 3">
    <name type="scientific">Sphingomonas edaphi</name>
    <dbReference type="NCBI Taxonomy" id="2315689"/>
    <lineage>
        <taxon>Bacteria</taxon>
        <taxon>Pseudomonadati</taxon>
        <taxon>Pseudomonadota</taxon>
        <taxon>Alphaproteobacteria</taxon>
        <taxon>Sphingomonadales</taxon>
        <taxon>Sphingomonadaceae</taxon>
        <taxon>Sphingomonas</taxon>
    </lineage>
</organism>
<evidence type="ECO:0000313" key="2">
    <source>
        <dbReference type="EMBL" id="RIX26891.1"/>
    </source>
</evidence>
<accession>A0A418PY98</accession>
<keyword evidence="1" id="KW-1133">Transmembrane helix</keyword>
<evidence type="ECO:0000256" key="1">
    <source>
        <dbReference type="SAM" id="Phobius"/>
    </source>
</evidence>
<keyword evidence="1" id="KW-0472">Membrane</keyword>
<comment type="caution">
    <text evidence="2">The sequence shown here is derived from an EMBL/GenBank/DDBJ whole genome shotgun (WGS) entry which is preliminary data.</text>
</comment>